<feature type="region of interest" description="Disordered" evidence="1">
    <location>
        <begin position="41"/>
        <end position="65"/>
    </location>
</feature>
<protein>
    <submittedName>
        <fullName evidence="2">ABC transporter</fullName>
    </submittedName>
</protein>
<reference evidence="2 3" key="2">
    <citation type="journal article" date="2015" name="Stand. Genomic Sci.">
        <title>Draft genome sequence of marine-derived Streptomyces sp. TP-A0598, a producer of anti-MRSA antibiotic lydicamycins.</title>
        <authorList>
            <person name="Komaki H."/>
            <person name="Ichikawa N."/>
            <person name="Hosoyama A."/>
            <person name="Fujita N."/>
            <person name="Igarashi Y."/>
        </authorList>
    </citation>
    <scope>NUCLEOTIDE SEQUENCE [LARGE SCALE GENOMIC DNA]</scope>
    <source>
        <strain evidence="2 3">NBRC 110027</strain>
    </source>
</reference>
<dbReference type="Proteomes" id="UP000048965">
    <property type="component" value="Unassembled WGS sequence"/>
</dbReference>
<comment type="caution">
    <text evidence="2">The sequence shown here is derived from an EMBL/GenBank/DDBJ whole genome shotgun (WGS) entry which is preliminary data.</text>
</comment>
<proteinExistence type="predicted"/>
<sequence>MTALAGRPHIMETEHFEEAARILARLEEGARLELIDGKVKNGERQRAAAPRRVRDGPLPEAGRPVAQWPAGAFSVAGGSSTATPSSPASAV</sequence>
<evidence type="ECO:0000313" key="3">
    <source>
        <dbReference type="Proteomes" id="UP000048965"/>
    </source>
</evidence>
<feature type="compositionally biased region" description="Basic and acidic residues" evidence="1">
    <location>
        <begin position="41"/>
        <end position="57"/>
    </location>
</feature>
<keyword evidence="3" id="KW-1185">Reference proteome</keyword>
<dbReference type="AlphaFoldDB" id="A0A0P4R0M4"/>
<dbReference type="EMBL" id="BBNO01000001">
    <property type="protein sequence ID" value="GAO06296.1"/>
    <property type="molecule type" value="Genomic_DNA"/>
</dbReference>
<evidence type="ECO:0000256" key="1">
    <source>
        <dbReference type="SAM" id="MobiDB-lite"/>
    </source>
</evidence>
<organism evidence="2 3">
    <name type="scientific">Streptomyces lydicamycinicus</name>
    <dbReference type="NCBI Taxonomy" id="1546107"/>
    <lineage>
        <taxon>Bacteria</taxon>
        <taxon>Bacillati</taxon>
        <taxon>Actinomycetota</taxon>
        <taxon>Actinomycetes</taxon>
        <taxon>Kitasatosporales</taxon>
        <taxon>Streptomycetaceae</taxon>
        <taxon>Streptomyces</taxon>
    </lineage>
</organism>
<accession>A0A0P4R0M4</accession>
<reference evidence="3" key="1">
    <citation type="submission" date="2014-09" db="EMBL/GenBank/DDBJ databases">
        <title>Whole genome shotgun sequence of Streptomyces sp. NBRC 110027.</title>
        <authorList>
            <person name="Komaki H."/>
            <person name="Ichikawa N."/>
            <person name="Katano-Makiyama Y."/>
            <person name="Hosoyama A."/>
            <person name="Hashimoto M."/>
            <person name="Uohara A."/>
            <person name="Kitahashi Y."/>
            <person name="Ohji S."/>
            <person name="Kimura A."/>
            <person name="Yamazoe A."/>
            <person name="Igarashi Y."/>
            <person name="Fujita N."/>
        </authorList>
    </citation>
    <scope>NUCLEOTIDE SEQUENCE [LARGE SCALE GENOMIC DNA]</scope>
    <source>
        <strain evidence="3">NBRC 110027</strain>
    </source>
</reference>
<gene>
    <name evidence="2" type="ORF">TPA0598_01_06670</name>
</gene>
<evidence type="ECO:0000313" key="2">
    <source>
        <dbReference type="EMBL" id="GAO06296.1"/>
    </source>
</evidence>
<name>A0A0P4R0M4_9ACTN</name>